<protein>
    <submittedName>
        <fullName evidence="1">Uncharacterized protein</fullName>
    </submittedName>
</protein>
<proteinExistence type="predicted"/>
<dbReference type="EMBL" id="FMZW01000001">
    <property type="protein sequence ID" value="SDC06998.1"/>
    <property type="molecule type" value="Genomic_DNA"/>
</dbReference>
<accession>A0A1G6IKH9</accession>
<dbReference type="RefSeq" id="WP_092077645.1">
    <property type="nucleotide sequence ID" value="NZ_FMZW01000001.1"/>
</dbReference>
<dbReference type="Proteomes" id="UP000199245">
    <property type="component" value="Unassembled WGS sequence"/>
</dbReference>
<evidence type="ECO:0000313" key="1">
    <source>
        <dbReference type="EMBL" id="SDC06998.1"/>
    </source>
</evidence>
<dbReference type="AlphaFoldDB" id="A0A1G6IKH9"/>
<reference evidence="1 2" key="1">
    <citation type="submission" date="2016-10" db="EMBL/GenBank/DDBJ databases">
        <authorList>
            <person name="de Groot N.N."/>
        </authorList>
    </citation>
    <scope>NUCLEOTIDE SEQUENCE [LARGE SCALE GENOMIC DNA]</scope>
    <source>
        <strain evidence="1 2">R5</strain>
    </source>
</reference>
<evidence type="ECO:0000313" key="2">
    <source>
        <dbReference type="Proteomes" id="UP000199245"/>
    </source>
</evidence>
<name>A0A1G6IKH9_9BRAD</name>
<gene>
    <name evidence="1" type="ORF">SAMN05216337_1001178</name>
</gene>
<sequence length="84" mass="8648">MLIGCIEGATRVIGKSQGYRGLPLRDEVVNCTVNGEGTPAMSTAWLPTPEELAALNAGAAVHVRILGTQHPPIAVSVGTAPETN</sequence>
<organism evidence="1 2">
    <name type="scientific">Bradyrhizobium brasilense</name>
    <dbReference type="NCBI Taxonomy" id="1419277"/>
    <lineage>
        <taxon>Bacteria</taxon>
        <taxon>Pseudomonadati</taxon>
        <taxon>Pseudomonadota</taxon>
        <taxon>Alphaproteobacteria</taxon>
        <taxon>Hyphomicrobiales</taxon>
        <taxon>Nitrobacteraceae</taxon>
        <taxon>Bradyrhizobium</taxon>
    </lineage>
</organism>